<name>A0ABQ2G316_9ACTN</name>
<protein>
    <submittedName>
        <fullName evidence="1">Uncharacterized protein</fullName>
    </submittedName>
</protein>
<comment type="caution">
    <text evidence="1">The sequence shown here is derived from an EMBL/GenBank/DDBJ whole genome shotgun (WGS) entry which is preliminary data.</text>
</comment>
<reference evidence="2" key="1">
    <citation type="journal article" date="2019" name="Int. J. Syst. Evol. Microbiol.">
        <title>The Global Catalogue of Microorganisms (GCM) 10K type strain sequencing project: providing services to taxonomists for standard genome sequencing and annotation.</title>
        <authorList>
            <consortium name="The Broad Institute Genomics Platform"/>
            <consortium name="The Broad Institute Genome Sequencing Center for Infectious Disease"/>
            <person name="Wu L."/>
            <person name="Ma J."/>
        </authorList>
    </citation>
    <scope>NUCLEOTIDE SEQUENCE [LARGE SCALE GENOMIC DNA]</scope>
    <source>
        <strain evidence="2">CGMCC 4.5581</strain>
    </source>
</reference>
<accession>A0ABQ2G316</accession>
<proteinExistence type="predicted"/>
<dbReference type="EMBL" id="BMMI01000005">
    <property type="protein sequence ID" value="GGL72827.1"/>
    <property type="molecule type" value="Genomic_DNA"/>
</dbReference>
<evidence type="ECO:0000313" key="2">
    <source>
        <dbReference type="Proteomes" id="UP000648663"/>
    </source>
</evidence>
<gene>
    <name evidence="1" type="ORF">GCM10011589_31390</name>
</gene>
<evidence type="ECO:0000313" key="1">
    <source>
        <dbReference type="EMBL" id="GGL72827.1"/>
    </source>
</evidence>
<organism evidence="1 2">
    <name type="scientific">Modestobacter marinus</name>
    <dbReference type="NCBI Taxonomy" id="477641"/>
    <lineage>
        <taxon>Bacteria</taxon>
        <taxon>Bacillati</taxon>
        <taxon>Actinomycetota</taxon>
        <taxon>Actinomycetes</taxon>
        <taxon>Geodermatophilales</taxon>
        <taxon>Geodermatophilaceae</taxon>
        <taxon>Modestobacter</taxon>
    </lineage>
</organism>
<sequence length="295" mass="31595">MLCRARARLKTSETPAPREITYLAVINGDDLWISADVPAWPGAELVAVRRKHRDVRPLPAPTLADMIGQQARPSALLAAGSLADLLTAQDEGIWDLAVRAPGHSPVRLRLGERAQLYPVPPASPVAGSSGLIITPYRTADGLAALRVAAAPTSVEVSELVSEPGRLALTVELVRWSGPEPTALVLAQRGGTGRVSVPLALTDRTAAVTVPLDQVAQEAVSTPTSVWDVFVQSSDGLTRCGRTARDVSDPRRVYRYVTSSYQPPATGPVLVFRPYFTKDRYLAVEIDTNQQAAPRG</sequence>
<keyword evidence="2" id="KW-1185">Reference proteome</keyword>
<dbReference type="Proteomes" id="UP000648663">
    <property type="component" value="Unassembled WGS sequence"/>
</dbReference>